<organism evidence="2 3">
    <name type="scientific">Mycena chlorophos</name>
    <name type="common">Agaric fungus</name>
    <name type="synonym">Agaricus chlorophos</name>
    <dbReference type="NCBI Taxonomy" id="658473"/>
    <lineage>
        <taxon>Eukaryota</taxon>
        <taxon>Fungi</taxon>
        <taxon>Dikarya</taxon>
        <taxon>Basidiomycota</taxon>
        <taxon>Agaricomycotina</taxon>
        <taxon>Agaricomycetes</taxon>
        <taxon>Agaricomycetidae</taxon>
        <taxon>Agaricales</taxon>
        <taxon>Marasmiineae</taxon>
        <taxon>Mycenaceae</taxon>
        <taxon>Mycena</taxon>
    </lineage>
</organism>
<sequence>MYKSLLVFVALASLVVASPAPNDQVFTVTQAINTLTDVDPFFITTTQTLVFTASPSTTLPNPTGTPVTSVSVASA</sequence>
<keyword evidence="1" id="KW-0732">Signal</keyword>
<keyword evidence="3" id="KW-1185">Reference proteome</keyword>
<evidence type="ECO:0000256" key="1">
    <source>
        <dbReference type="SAM" id="SignalP"/>
    </source>
</evidence>
<dbReference type="EMBL" id="DF847200">
    <property type="protein sequence ID" value="GAT51439.1"/>
    <property type="molecule type" value="Genomic_DNA"/>
</dbReference>
<feature type="signal peptide" evidence="1">
    <location>
        <begin position="1"/>
        <end position="17"/>
    </location>
</feature>
<accession>A0ABQ0LJY1</accession>
<proteinExistence type="predicted"/>
<reference evidence="2" key="1">
    <citation type="submission" date="2014-09" db="EMBL/GenBank/DDBJ databases">
        <title>Genome sequence of the luminous mushroom Mycena chlorophos for searching fungal bioluminescence genes.</title>
        <authorList>
            <person name="Tanaka Y."/>
            <person name="Kasuga D."/>
            <person name="Oba Y."/>
            <person name="Hase S."/>
            <person name="Sato K."/>
            <person name="Oba Y."/>
            <person name="Sakakibara Y."/>
        </authorList>
    </citation>
    <scope>NUCLEOTIDE SEQUENCE</scope>
</reference>
<name>A0ABQ0LJY1_MYCCL</name>
<evidence type="ECO:0000313" key="2">
    <source>
        <dbReference type="EMBL" id="GAT51439.1"/>
    </source>
</evidence>
<feature type="chain" id="PRO_5046494281" evidence="1">
    <location>
        <begin position="18"/>
        <end position="75"/>
    </location>
</feature>
<dbReference type="Proteomes" id="UP000815677">
    <property type="component" value="Unassembled WGS sequence"/>
</dbReference>
<gene>
    <name evidence="2" type="ORF">MCHLO_08583</name>
</gene>
<evidence type="ECO:0000313" key="3">
    <source>
        <dbReference type="Proteomes" id="UP000815677"/>
    </source>
</evidence>
<protein>
    <submittedName>
        <fullName evidence="2">Uncharacterized protein</fullName>
    </submittedName>
</protein>